<evidence type="ECO:0000313" key="4">
    <source>
        <dbReference type="EMBL" id="KAA6393288.1"/>
    </source>
</evidence>
<feature type="transmembrane region" description="Helical" evidence="2">
    <location>
        <begin position="682"/>
        <end position="701"/>
    </location>
</feature>
<feature type="transmembrane region" description="Helical" evidence="2">
    <location>
        <begin position="886"/>
        <end position="912"/>
    </location>
</feature>
<keyword evidence="2" id="KW-1133">Transmembrane helix</keyword>
<feature type="transmembrane region" description="Helical" evidence="2">
    <location>
        <begin position="145"/>
        <end position="167"/>
    </location>
</feature>
<feature type="transmembrane region" description="Helical" evidence="2">
    <location>
        <begin position="1338"/>
        <end position="1357"/>
    </location>
</feature>
<dbReference type="InterPro" id="IPR057352">
    <property type="entry name" value="TPR_TmcB/C"/>
</dbReference>
<protein>
    <recommendedName>
        <fullName evidence="3">TmcB/TmcC TPR repeats domain-containing protein</fullName>
    </recommendedName>
</protein>
<dbReference type="PANTHER" id="PTHR31600:SF2">
    <property type="entry name" value="GAMETE ENRICHED GENE 10 PROTEIN-RELATED"/>
    <property type="match status" value="1"/>
</dbReference>
<dbReference type="PANTHER" id="PTHR31600">
    <property type="entry name" value="TINY MACROCYSTS PROTEIN B-RELATED"/>
    <property type="match status" value="1"/>
</dbReference>
<feature type="region of interest" description="Disordered" evidence="1">
    <location>
        <begin position="947"/>
        <end position="968"/>
    </location>
</feature>
<evidence type="ECO:0000256" key="2">
    <source>
        <dbReference type="SAM" id="Phobius"/>
    </source>
</evidence>
<organism evidence="4 5">
    <name type="scientific">Streblomastix strix</name>
    <dbReference type="NCBI Taxonomy" id="222440"/>
    <lineage>
        <taxon>Eukaryota</taxon>
        <taxon>Metamonada</taxon>
        <taxon>Preaxostyla</taxon>
        <taxon>Oxymonadida</taxon>
        <taxon>Streblomastigidae</taxon>
        <taxon>Streblomastix</taxon>
    </lineage>
</organism>
<sequence>MSFDEEKRSTSTNSTTSTNQQLNVVRFNAFDEILFSMLYTFHKEPRFSQIFQVLELIIMTIQNLLVAYTRLDWPLRGRAYQLIYDFFSYIGFTITWTNNTTLLVMTLIIGIIALIMLIGIIFCTLMNKRGAGVVPIIAKIINIGVILLTGIFFIPSINVFIGSFMCYSTFLDNTRTLPTLTCGGTRIVMLIVGIFFLIILTIFSLILRLFNFDQDHKKGGLFTLQTGLFFTLFLFISESLSIYGLGLRGYPIAITIIGMVAFMLFALYPLVLQPFFKPIGNAIWGCSLQIVSASYTMGLFTRFLDQNVTWILVIENAQFFIQCIVLGGLNAFFTYKRGRRLWAMREDEQIPSPLGGAKQGTYNERPIKHIYPAASQEQLKNKFKIIKLKPAPVLHKYQSVFECENAIKFLSVKYLRRQKDAIILAESILNQGQKKFASSSTMWISIALYHSSFTHNKFKMAEAVRAAKQNVPNIIERWVVYSLMHDLERESQQGQGNQNKGQGAQGVAYRLNYAKATKFHDYSKAYLSQAYSMLQRDNLDLNKIMQFFDKAIKYEKESREIFESLLKLHPASTQLLRAYGALLRDIYRDDETARHLFNEATTIEEEIADQNLHSDEIASVASKNNSNAKLSSHFESQGKNSQNTVPISSGTKRKKKKKKKGSKALIELEKDQKNFIPGFHELILGCALIVFSVLIATYILVTYNFSQCKAVVQTINQCAESMVAFNEVFCYILYYTVKRDEELGNFIPPEKMVFIHDMPNIKRILTEDSHIISQAILNAYSASAKESLFGLFENSYIDTIYTEMKISDQGEEFVGKMWQKKDNLIDLVGSIAIYSRDIGAQYFQTLAVKSFRILYYMRQNIPVIGTEAVKRLTLAFSLDSKNSSNVTVIICAILGFSAQIIPIIINALSFYLTIKRLSKDRHEIFLKLCLAPKTEYQMLKKRLDDTYKQDDEEDNTSSITDQSNPNQIIQKSNINNNSIIANNNVMTPDQLKQPNLANSQYNMNLFFPSSQPLSIQQQMLSSGGLGSPTNNQLAAMSMQANTVQAQEQEVDQDQKELEEEEQEREKVEEEERKEELKKRIDKISNFIPITFYIQLLIGFGLIIILPLSFTIVAIVSSLEVVTYNNAIFMAEYRTVILSLSSTLAVQIGYKSPVNQIDQQYIYQCEFSTNPIWDDNSHMTNDPVFFQEKLGLANTFLSILTKRLLYGSKSDIADKVTGDSQLDDLESPRTLHKNSLTQQIQFDARDCFVNRNETECDIPHRIYSLEGSYNGLEALYGRFIQSIIQLVQMNLSEIKPDLGSTAIQDIGSLMMYDFKGGLKEYVKALIQEQTYLMNQMQSLQITFFVLGIVSCILGYYGCLYRIRELLYTVAEGTNKMNELDPGNDASDRIGMGAAAYKEEYSCDCQRMDLYHQKICNSARSKIRPVPTSVSQDLIQLFASWMNEHASKIDRELAALLIGKAPESELERNMAIPPYMTVPKK</sequence>
<feature type="domain" description="TmcB/TmcC TPR repeats" evidence="3">
    <location>
        <begin position="495"/>
        <end position="606"/>
    </location>
</feature>
<feature type="compositionally biased region" description="Polar residues" evidence="1">
    <location>
        <begin position="633"/>
        <end position="650"/>
    </location>
</feature>
<name>A0A5J4WEA8_9EUKA</name>
<feature type="transmembrane region" description="Helical" evidence="2">
    <location>
        <begin position="1086"/>
        <end position="1115"/>
    </location>
</feature>
<evidence type="ECO:0000256" key="1">
    <source>
        <dbReference type="SAM" id="MobiDB-lite"/>
    </source>
</evidence>
<keyword evidence="2" id="KW-0472">Membrane</keyword>
<feature type="transmembrane region" description="Helical" evidence="2">
    <location>
        <begin position="310"/>
        <end position="335"/>
    </location>
</feature>
<accession>A0A5J4WEA8</accession>
<feature type="transmembrane region" description="Helical" evidence="2">
    <location>
        <begin position="47"/>
        <end position="67"/>
    </location>
</feature>
<proteinExistence type="predicted"/>
<keyword evidence="2" id="KW-0812">Transmembrane</keyword>
<dbReference type="Pfam" id="PF25474">
    <property type="entry name" value="TPR_TmcB"/>
    <property type="match status" value="1"/>
</dbReference>
<feature type="transmembrane region" description="Helical" evidence="2">
    <location>
        <begin position="249"/>
        <end position="270"/>
    </location>
</feature>
<feature type="transmembrane region" description="Helical" evidence="2">
    <location>
        <begin position="102"/>
        <end position="125"/>
    </location>
</feature>
<comment type="caution">
    <text evidence="4">The sequence shown here is derived from an EMBL/GenBank/DDBJ whole genome shotgun (WGS) entry which is preliminary data.</text>
</comment>
<feature type="region of interest" description="Disordered" evidence="1">
    <location>
        <begin position="630"/>
        <end position="658"/>
    </location>
</feature>
<feature type="transmembrane region" description="Helical" evidence="2">
    <location>
        <begin position="282"/>
        <end position="304"/>
    </location>
</feature>
<dbReference type="EMBL" id="SNRW01002280">
    <property type="protein sequence ID" value="KAA6393288.1"/>
    <property type="molecule type" value="Genomic_DNA"/>
</dbReference>
<feature type="transmembrane region" description="Helical" evidence="2">
    <location>
        <begin position="222"/>
        <end position="243"/>
    </location>
</feature>
<dbReference type="Proteomes" id="UP000324800">
    <property type="component" value="Unassembled WGS sequence"/>
</dbReference>
<feature type="compositionally biased region" description="Acidic residues" evidence="1">
    <location>
        <begin position="1048"/>
        <end position="1062"/>
    </location>
</feature>
<gene>
    <name evidence="4" type="ORF">EZS28_011185</name>
</gene>
<evidence type="ECO:0000259" key="3">
    <source>
        <dbReference type="Pfam" id="PF25474"/>
    </source>
</evidence>
<feature type="region of interest" description="Disordered" evidence="1">
    <location>
        <begin position="1039"/>
        <end position="1073"/>
    </location>
</feature>
<dbReference type="InterPro" id="IPR052994">
    <property type="entry name" value="Tiny_macrocysts_regulators"/>
</dbReference>
<feature type="transmembrane region" description="Helical" evidence="2">
    <location>
        <begin position="187"/>
        <end position="210"/>
    </location>
</feature>
<evidence type="ECO:0000313" key="5">
    <source>
        <dbReference type="Proteomes" id="UP000324800"/>
    </source>
</evidence>
<feature type="compositionally biased region" description="Basic and acidic residues" evidence="1">
    <location>
        <begin position="1063"/>
        <end position="1073"/>
    </location>
</feature>
<reference evidence="4 5" key="1">
    <citation type="submission" date="2019-03" db="EMBL/GenBank/DDBJ databases">
        <title>Single cell metagenomics reveals metabolic interactions within the superorganism composed of flagellate Streblomastix strix and complex community of Bacteroidetes bacteria on its surface.</title>
        <authorList>
            <person name="Treitli S.C."/>
            <person name="Kolisko M."/>
            <person name="Husnik F."/>
            <person name="Keeling P."/>
            <person name="Hampl V."/>
        </authorList>
    </citation>
    <scope>NUCLEOTIDE SEQUENCE [LARGE SCALE GENOMIC DNA]</scope>
    <source>
        <strain evidence="4">ST1C</strain>
    </source>
</reference>